<evidence type="ECO:0000313" key="3">
    <source>
        <dbReference type="EMBL" id="KAH3678173.1"/>
    </source>
</evidence>
<dbReference type="Proteomes" id="UP000774326">
    <property type="component" value="Unassembled WGS sequence"/>
</dbReference>
<dbReference type="PROSITE" id="PS50800">
    <property type="entry name" value="SAP"/>
    <property type="match status" value="1"/>
</dbReference>
<dbReference type="AlphaFoldDB" id="A0A9P8PTP9"/>
<evidence type="ECO:0000313" key="4">
    <source>
        <dbReference type="Proteomes" id="UP000774326"/>
    </source>
</evidence>
<gene>
    <name evidence="3" type="ORF">WICPIJ_008908</name>
</gene>
<accession>A0A9P8PTP9</accession>
<dbReference type="SUPFAM" id="SSF68906">
    <property type="entry name" value="SAP domain"/>
    <property type="match status" value="1"/>
</dbReference>
<evidence type="ECO:0000256" key="1">
    <source>
        <dbReference type="SAM" id="MobiDB-lite"/>
    </source>
</evidence>
<feature type="compositionally biased region" description="Polar residues" evidence="1">
    <location>
        <begin position="119"/>
        <end position="128"/>
    </location>
</feature>
<dbReference type="Gene3D" id="1.10.720.30">
    <property type="entry name" value="SAP domain"/>
    <property type="match status" value="1"/>
</dbReference>
<comment type="caution">
    <text evidence="3">The sequence shown here is derived from an EMBL/GenBank/DDBJ whole genome shotgun (WGS) entry which is preliminary data.</text>
</comment>
<dbReference type="SMART" id="SM00513">
    <property type="entry name" value="SAP"/>
    <property type="match status" value="1"/>
</dbReference>
<keyword evidence="4" id="KW-1185">Reference proteome</keyword>
<dbReference type="Pfam" id="PF02037">
    <property type="entry name" value="SAP"/>
    <property type="match status" value="1"/>
</dbReference>
<reference evidence="3" key="1">
    <citation type="journal article" date="2021" name="Open Biol.">
        <title>Shared evolutionary footprints suggest mitochondrial oxidative damage underlies multiple complex I losses in fungi.</title>
        <authorList>
            <person name="Schikora-Tamarit M.A."/>
            <person name="Marcet-Houben M."/>
            <person name="Nosek J."/>
            <person name="Gabaldon T."/>
        </authorList>
    </citation>
    <scope>NUCLEOTIDE SEQUENCE</scope>
    <source>
        <strain evidence="3">CBS2887</strain>
    </source>
</reference>
<organism evidence="3 4">
    <name type="scientific">Wickerhamomyces pijperi</name>
    <name type="common">Yeast</name>
    <name type="synonym">Pichia pijperi</name>
    <dbReference type="NCBI Taxonomy" id="599730"/>
    <lineage>
        <taxon>Eukaryota</taxon>
        <taxon>Fungi</taxon>
        <taxon>Dikarya</taxon>
        <taxon>Ascomycota</taxon>
        <taxon>Saccharomycotina</taxon>
        <taxon>Saccharomycetes</taxon>
        <taxon>Phaffomycetales</taxon>
        <taxon>Wickerhamomycetaceae</taxon>
        <taxon>Wickerhamomyces</taxon>
    </lineage>
</organism>
<feature type="region of interest" description="Disordered" evidence="1">
    <location>
        <begin position="108"/>
        <end position="139"/>
    </location>
</feature>
<dbReference type="OrthoDB" id="3979979at2759"/>
<name>A0A9P8PTP9_WICPI</name>
<dbReference type="InterPro" id="IPR003034">
    <property type="entry name" value="SAP_dom"/>
</dbReference>
<sequence length="307" mass="33891">KSLPSLRALNVAATKAESVSPSRIVQRSVHSSSKQNQTTLLNSKKSEFSLMSLNTLKIECRKRGLKVSGRKSDLVSRVTAYESSFSSQTANSINTAVRPKTQGEIKINSQFQKEDPSSKKNITTNTRPDSGESRKFDVKSVSKNPIKKLESKLAKTFTKTVSPEAKGDDSHIDFIKPVDVPLAKSTQEDYVTQIPSLSTKASETPVTSFEKTLKKTPVNPNATIISKAEGSDAKIFENSSIDQIDIQNEQASKVTSDVFDNHKHEEGPYKWENSKFSSNEKTTFFGALAAVGLWWSLKPSSDLEKKK</sequence>
<proteinExistence type="predicted"/>
<feature type="domain" description="SAP" evidence="2">
    <location>
        <begin position="48"/>
        <end position="82"/>
    </location>
</feature>
<evidence type="ECO:0000259" key="2">
    <source>
        <dbReference type="PROSITE" id="PS50800"/>
    </source>
</evidence>
<dbReference type="InterPro" id="IPR036361">
    <property type="entry name" value="SAP_dom_sf"/>
</dbReference>
<feature type="compositionally biased region" description="Basic and acidic residues" evidence="1">
    <location>
        <begin position="129"/>
        <end position="139"/>
    </location>
</feature>
<reference evidence="3" key="2">
    <citation type="submission" date="2021-01" db="EMBL/GenBank/DDBJ databases">
        <authorList>
            <person name="Schikora-Tamarit M.A."/>
        </authorList>
    </citation>
    <scope>NUCLEOTIDE SEQUENCE</scope>
    <source>
        <strain evidence="3">CBS2887</strain>
    </source>
</reference>
<protein>
    <recommendedName>
        <fullName evidence="2">SAP domain-containing protein</fullName>
    </recommendedName>
</protein>
<dbReference type="EMBL" id="JAEUBG010005133">
    <property type="protein sequence ID" value="KAH3678173.1"/>
    <property type="molecule type" value="Genomic_DNA"/>
</dbReference>
<feature type="non-terminal residue" evidence="3">
    <location>
        <position position="1"/>
    </location>
</feature>